<dbReference type="InterPro" id="IPR036291">
    <property type="entry name" value="NAD(P)-bd_dom_sf"/>
</dbReference>
<dbReference type="GO" id="GO:0006633">
    <property type="term" value="P:fatty acid biosynthetic process"/>
    <property type="evidence" value="ECO:0007669"/>
    <property type="project" value="TreeGrafter"/>
</dbReference>
<dbReference type="InterPro" id="IPR013968">
    <property type="entry name" value="PKS_KR"/>
</dbReference>
<accession>A0A1V6RJF0</accession>
<dbReference type="GO" id="GO:0004312">
    <property type="term" value="F:fatty acid synthase activity"/>
    <property type="evidence" value="ECO:0007669"/>
    <property type="project" value="TreeGrafter"/>
</dbReference>
<dbReference type="Gene3D" id="3.40.50.720">
    <property type="entry name" value="NAD(P)-binding Rossmann-like Domain"/>
    <property type="match status" value="1"/>
</dbReference>
<reference evidence="7" key="1">
    <citation type="journal article" date="2017" name="Nat. Microbiol.">
        <title>Global analysis of biosynthetic gene clusters reveals vast potential of secondary metabolite production in Penicillium species.</title>
        <authorList>
            <person name="Nielsen J.C."/>
            <person name="Grijseels S."/>
            <person name="Prigent S."/>
            <person name="Ji B."/>
            <person name="Dainat J."/>
            <person name="Nielsen K.F."/>
            <person name="Frisvad J.C."/>
            <person name="Workman M."/>
            <person name="Nielsen J."/>
        </authorList>
    </citation>
    <scope>NUCLEOTIDE SEQUENCE [LARGE SCALE GENOMIC DNA]</scope>
    <source>
        <strain evidence="7">IBT 29486</strain>
    </source>
</reference>
<name>A0A1V6RJF0_9EURO</name>
<evidence type="ECO:0000256" key="4">
    <source>
        <dbReference type="ARBA" id="ARBA00029443"/>
    </source>
</evidence>
<evidence type="ECO:0000259" key="5">
    <source>
        <dbReference type="SMART" id="SM00822"/>
    </source>
</evidence>
<dbReference type="GO" id="GO:0044550">
    <property type="term" value="P:secondary metabolite biosynthetic process"/>
    <property type="evidence" value="ECO:0007669"/>
    <property type="project" value="TreeGrafter"/>
</dbReference>
<feature type="domain" description="Ketoreductase" evidence="5">
    <location>
        <begin position="224"/>
        <end position="401"/>
    </location>
</feature>
<dbReference type="Pfam" id="PF08659">
    <property type="entry name" value="KR"/>
    <property type="match status" value="1"/>
</dbReference>
<dbReference type="SUPFAM" id="SSF51735">
    <property type="entry name" value="NAD(P)-binding Rossmann-fold domains"/>
    <property type="match status" value="1"/>
</dbReference>
<dbReference type="InterPro" id="IPR045851">
    <property type="entry name" value="AMP-bd_C_sf"/>
</dbReference>
<proteinExistence type="inferred from homology"/>
<dbReference type="PANTHER" id="PTHR43775:SF20">
    <property type="entry name" value="HYBRID PKS-NRPS SYNTHETASE APDA"/>
    <property type="match status" value="1"/>
</dbReference>
<dbReference type="AlphaFoldDB" id="A0A1V6RJF0"/>
<dbReference type="InterPro" id="IPR050091">
    <property type="entry name" value="PKS_NRPS_Biosynth_Enz"/>
</dbReference>
<comment type="similarity">
    <text evidence="4">In the C-terminal section; belongs to the NRP synthetase family.</text>
</comment>
<keyword evidence="2" id="KW-0597">Phosphoprotein</keyword>
<evidence type="ECO:0000313" key="6">
    <source>
        <dbReference type="EMBL" id="OQE01746.1"/>
    </source>
</evidence>
<sequence>MCLSLLNRSHPQVQRSQLHFVDDDQTIATKAILMLVKMFLIVLALANVVQSHQTAMVHNVDDLLARAISQTTFGRLHFSASNAVVRQDWIVIHPRSTARIVRRDLPVDIAVLLDCSEQSQSNEVLVQQIPATCRISGLDSSLIRNAIDQLGTAPLLTKANGLVQGFIRQNDISEPQGLNPDVQGIANISKSNVKSLGLVDWEATAPVALTVQPIQPRHMLRPDWTYLMIGMTGAMGISLCQWAIRNGARSIVLTSRNPSVDEDWLIETRSLGADVQVWPMEIASRAAVGSVISRINSTMPQLVGGCNGTMVLNDKLFLDMDAQGMNAALEPKFRGSQIIDKVLGDQDLDFFILLSSCAMPIGNPSQTNYHAANLYMASLAANRRTPRSAASIIHLSYIADVGYVTRQDQSMRERLEQLPFCPLCESDIHNTFAEAIRASRPNGRDDPFDFAINMSPCREYVPPNFWDITTSSWTLSVSPFSSGIYIQHIRLTATKFIVDPTISTEWPFKRLYRTGDQGRLLEDGSLLFMGRLDGNTQIQLNGVRIESEKVEGAILAGSDGKLSTAVAAAHKDRLLAYATLTTGISLTETEIKQLLIYASLPLLTTMQPSKLIIMDTLPLTSAGKINQEAIQDLAMSGQPNRPISSSGTINRLILRQGELRLLWKKVLGGPDRSFGHESDFFHVGETQWPSCACKEP</sequence>
<dbReference type="PANTHER" id="PTHR43775">
    <property type="entry name" value="FATTY ACID SYNTHASE"/>
    <property type="match status" value="1"/>
</dbReference>
<gene>
    <name evidence="6" type="ORF">PENVUL_c041G01610</name>
</gene>
<evidence type="ECO:0000313" key="7">
    <source>
        <dbReference type="Proteomes" id="UP000191518"/>
    </source>
</evidence>
<keyword evidence="1" id="KW-0596">Phosphopantetheine</keyword>
<keyword evidence="3" id="KW-0808">Transferase</keyword>
<keyword evidence="7" id="KW-1185">Reference proteome</keyword>
<dbReference type="SUPFAM" id="SSF56801">
    <property type="entry name" value="Acetyl-CoA synthetase-like"/>
    <property type="match status" value="1"/>
</dbReference>
<dbReference type="SMART" id="SM00822">
    <property type="entry name" value="PKS_KR"/>
    <property type="match status" value="1"/>
</dbReference>
<evidence type="ECO:0000256" key="1">
    <source>
        <dbReference type="ARBA" id="ARBA00022450"/>
    </source>
</evidence>
<dbReference type="InterPro" id="IPR057326">
    <property type="entry name" value="KR_dom"/>
</dbReference>
<protein>
    <recommendedName>
        <fullName evidence="5">Ketoreductase domain-containing protein</fullName>
    </recommendedName>
</protein>
<dbReference type="STRING" id="29845.A0A1V6RJF0"/>
<comment type="caution">
    <text evidence="6">The sequence shown here is derived from an EMBL/GenBank/DDBJ whole genome shotgun (WGS) entry which is preliminary data.</text>
</comment>
<evidence type="ECO:0000256" key="2">
    <source>
        <dbReference type="ARBA" id="ARBA00022553"/>
    </source>
</evidence>
<dbReference type="Proteomes" id="UP000191518">
    <property type="component" value="Unassembled WGS sequence"/>
</dbReference>
<evidence type="ECO:0000256" key="3">
    <source>
        <dbReference type="ARBA" id="ARBA00022679"/>
    </source>
</evidence>
<dbReference type="Gene3D" id="2.30.38.10">
    <property type="entry name" value="Luciferase, Domain 3"/>
    <property type="match status" value="1"/>
</dbReference>
<organism evidence="6 7">
    <name type="scientific">Penicillium vulpinum</name>
    <dbReference type="NCBI Taxonomy" id="29845"/>
    <lineage>
        <taxon>Eukaryota</taxon>
        <taxon>Fungi</taxon>
        <taxon>Dikarya</taxon>
        <taxon>Ascomycota</taxon>
        <taxon>Pezizomycotina</taxon>
        <taxon>Eurotiomycetes</taxon>
        <taxon>Eurotiomycetidae</taxon>
        <taxon>Eurotiales</taxon>
        <taxon>Aspergillaceae</taxon>
        <taxon>Penicillium</taxon>
    </lineage>
</organism>
<dbReference type="Gene3D" id="3.30.300.30">
    <property type="match status" value="1"/>
</dbReference>
<dbReference type="EMBL" id="MDYP01000041">
    <property type="protein sequence ID" value="OQE01746.1"/>
    <property type="molecule type" value="Genomic_DNA"/>
</dbReference>